<keyword evidence="10" id="KW-1185">Reference proteome</keyword>
<feature type="region of interest" description="Disordered" evidence="7">
    <location>
        <begin position="1"/>
        <end position="25"/>
    </location>
</feature>
<evidence type="ECO:0000256" key="5">
    <source>
        <dbReference type="PROSITE-ProRule" id="PRU00108"/>
    </source>
</evidence>
<dbReference type="SMART" id="SM00389">
    <property type="entry name" value="HOX"/>
    <property type="match status" value="3"/>
</dbReference>
<dbReference type="InterPro" id="IPR051000">
    <property type="entry name" value="Homeobox_DNA-bind_prot"/>
</dbReference>
<feature type="region of interest" description="Disordered" evidence="7">
    <location>
        <begin position="64"/>
        <end position="115"/>
    </location>
</feature>
<feature type="compositionally biased region" description="Pro residues" evidence="7">
    <location>
        <begin position="387"/>
        <end position="396"/>
    </location>
</feature>
<dbReference type="GO" id="GO:0005634">
    <property type="term" value="C:nucleus"/>
    <property type="evidence" value="ECO:0007669"/>
    <property type="project" value="UniProtKB-SubCell"/>
</dbReference>
<proteinExistence type="predicted"/>
<evidence type="ECO:0000256" key="1">
    <source>
        <dbReference type="ARBA" id="ARBA00004123"/>
    </source>
</evidence>
<evidence type="ECO:0000313" key="10">
    <source>
        <dbReference type="Proteomes" id="UP000305067"/>
    </source>
</evidence>
<dbReference type="GO" id="GO:0030154">
    <property type="term" value="P:cell differentiation"/>
    <property type="evidence" value="ECO:0007669"/>
    <property type="project" value="TreeGrafter"/>
</dbReference>
<feature type="domain" description="Homeobox" evidence="8">
    <location>
        <begin position="269"/>
        <end position="329"/>
    </location>
</feature>
<dbReference type="OrthoDB" id="6159439at2759"/>
<feature type="region of interest" description="Disordered" evidence="7">
    <location>
        <begin position="220"/>
        <end position="279"/>
    </location>
</feature>
<dbReference type="Gene3D" id="1.10.10.60">
    <property type="entry name" value="Homeodomain-like"/>
    <property type="match status" value="3"/>
</dbReference>
<keyword evidence="3 5" id="KW-0371">Homeobox</keyword>
<evidence type="ECO:0000259" key="8">
    <source>
        <dbReference type="PROSITE" id="PS50071"/>
    </source>
</evidence>
<evidence type="ECO:0000256" key="4">
    <source>
        <dbReference type="ARBA" id="ARBA00023242"/>
    </source>
</evidence>
<reference evidence="9 10" key="1">
    <citation type="journal article" date="2019" name="Nat. Ecol. Evol.">
        <title>Megaphylogeny resolves global patterns of mushroom evolution.</title>
        <authorList>
            <person name="Varga T."/>
            <person name="Krizsan K."/>
            <person name="Foldi C."/>
            <person name="Dima B."/>
            <person name="Sanchez-Garcia M."/>
            <person name="Sanchez-Ramirez S."/>
            <person name="Szollosi G.J."/>
            <person name="Szarkandi J.G."/>
            <person name="Papp V."/>
            <person name="Albert L."/>
            <person name="Andreopoulos W."/>
            <person name="Angelini C."/>
            <person name="Antonin V."/>
            <person name="Barry K.W."/>
            <person name="Bougher N.L."/>
            <person name="Buchanan P."/>
            <person name="Buyck B."/>
            <person name="Bense V."/>
            <person name="Catcheside P."/>
            <person name="Chovatia M."/>
            <person name="Cooper J."/>
            <person name="Damon W."/>
            <person name="Desjardin D."/>
            <person name="Finy P."/>
            <person name="Geml J."/>
            <person name="Haridas S."/>
            <person name="Hughes K."/>
            <person name="Justo A."/>
            <person name="Karasinski D."/>
            <person name="Kautmanova I."/>
            <person name="Kiss B."/>
            <person name="Kocsube S."/>
            <person name="Kotiranta H."/>
            <person name="LaButti K.M."/>
            <person name="Lechner B.E."/>
            <person name="Liimatainen K."/>
            <person name="Lipzen A."/>
            <person name="Lukacs Z."/>
            <person name="Mihaltcheva S."/>
            <person name="Morgado L.N."/>
            <person name="Niskanen T."/>
            <person name="Noordeloos M.E."/>
            <person name="Ohm R.A."/>
            <person name="Ortiz-Santana B."/>
            <person name="Ovrebo C."/>
            <person name="Racz N."/>
            <person name="Riley R."/>
            <person name="Savchenko A."/>
            <person name="Shiryaev A."/>
            <person name="Soop K."/>
            <person name="Spirin V."/>
            <person name="Szebenyi C."/>
            <person name="Tomsovsky M."/>
            <person name="Tulloss R.E."/>
            <person name="Uehling J."/>
            <person name="Grigoriev I.V."/>
            <person name="Vagvolgyi C."/>
            <person name="Papp T."/>
            <person name="Martin F.M."/>
            <person name="Miettinen O."/>
            <person name="Hibbett D.S."/>
            <person name="Nagy L.G."/>
        </authorList>
    </citation>
    <scope>NUCLEOTIDE SEQUENCE [LARGE SCALE GENOMIC DNA]</scope>
    <source>
        <strain evidence="9 10">CBS 309.79</strain>
    </source>
</reference>
<feature type="domain" description="Homeobox" evidence="8">
    <location>
        <begin position="147"/>
        <end position="197"/>
    </location>
</feature>
<evidence type="ECO:0000313" key="9">
    <source>
        <dbReference type="EMBL" id="TFL06157.1"/>
    </source>
</evidence>
<evidence type="ECO:0000256" key="3">
    <source>
        <dbReference type="ARBA" id="ARBA00023155"/>
    </source>
</evidence>
<evidence type="ECO:0000256" key="7">
    <source>
        <dbReference type="SAM" id="MobiDB-lite"/>
    </source>
</evidence>
<dbReference type="SUPFAM" id="SSF46689">
    <property type="entry name" value="Homeodomain-like"/>
    <property type="match status" value="3"/>
</dbReference>
<dbReference type="PANTHER" id="PTHR24324:SF5">
    <property type="entry name" value="HEMATOPOIETICALLY-EXPRESSED HOMEOBOX PROTEIN HHEX"/>
    <property type="match status" value="1"/>
</dbReference>
<dbReference type="InterPro" id="IPR017970">
    <property type="entry name" value="Homeobox_CS"/>
</dbReference>
<dbReference type="CDD" id="cd00086">
    <property type="entry name" value="homeodomain"/>
    <property type="match status" value="3"/>
</dbReference>
<dbReference type="STRING" id="1884261.A0A5C3QXT5"/>
<gene>
    <name evidence="9" type="ORF">BDV98DRAFT_140461</name>
</gene>
<feature type="region of interest" description="Disordered" evidence="7">
    <location>
        <begin position="324"/>
        <end position="361"/>
    </location>
</feature>
<dbReference type="PANTHER" id="PTHR24324">
    <property type="entry name" value="HOMEOBOX PROTEIN HHEX"/>
    <property type="match status" value="1"/>
</dbReference>
<feature type="domain" description="Homeobox" evidence="8">
    <location>
        <begin position="14"/>
        <end position="74"/>
    </location>
</feature>
<sequence>MPPVKAPSMDSTADNKQKKRHRHSTEQLVALNELYEQDEHPALHLRTALATKIGMETKTVNAWFQNKRASNRKRTRNNKNSSTAARTADSQDHSEDEYYASPESAAPMHGDASLPASDLASHASMTYPDPSYFAPDSITHLPMAYPSMEQMEDLRAYFHVSPHPSKDDKELLSDRIGLRYQIVSLWFQEQRSEMRRRKEEEGDYGAAAFYAEIEPSSELFDGFPSGQPGRPYPPPPLRTRSSSVTPSSGSSSSRRSGSTPYGHPVLSSMSQRARRTRPEAHQLDALKELFTRTQHPSLEERTALALELGMDIRKVTNWFRNLRQTSRKRARKSRSDDEEDDDMYTSRFRSPSGSASAFDQDMDRVYKTYSEMDSDDDYQEAVTPSPEHSPSPPPESSPRYRRLHAEAMNFEHDTLSPIDKAAFARYAHIKYEDAMLLLDFHQHIVHLR</sequence>
<feature type="compositionally biased region" description="Polar residues" evidence="7">
    <location>
        <begin position="347"/>
        <end position="357"/>
    </location>
</feature>
<dbReference type="InterPro" id="IPR001356">
    <property type="entry name" value="HD"/>
</dbReference>
<evidence type="ECO:0000256" key="6">
    <source>
        <dbReference type="RuleBase" id="RU000682"/>
    </source>
</evidence>
<dbReference type="AlphaFoldDB" id="A0A5C3QXT5"/>
<dbReference type="GO" id="GO:0000981">
    <property type="term" value="F:DNA-binding transcription factor activity, RNA polymerase II-specific"/>
    <property type="evidence" value="ECO:0007669"/>
    <property type="project" value="InterPro"/>
</dbReference>
<protein>
    <recommendedName>
        <fullName evidence="8">Homeobox domain-containing protein</fullName>
    </recommendedName>
</protein>
<dbReference type="PROSITE" id="PS00027">
    <property type="entry name" value="HOMEOBOX_1"/>
    <property type="match status" value="1"/>
</dbReference>
<organism evidence="9 10">
    <name type="scientific">Pterulicium gracile</name>
    <dbReference type="NCBI Taxonomy" id="1884261"/>
    <lineage>
        <taxon>Eukaryota</taxon>
        <taxon>Fungi</taxon>
        <taxon>Dikarya</taxon>
        <taxon>Basidiomycota</taxon>
        <taxon>Agaricomycotina</taxon>
        <taxon>Agaricomycetes</taxon>
        <taxon>Agaricomycetidae</taxon>
        <taxon>Agaricales</taxon>
        <taxon>Pleurotineae</taxon>
        <taxon>Pterulaceae</taxon>
        <taxon>Pterulicium</taxon>
    </lineage>
</organism>
<keyword evidence="4 5" id="KW-0539">Nucleus</keyword>
<dbReference type="PROSITE" id="PS50071">
    <property type="entry name" value="HOMEOBOX_2"/>
    <property type="match status" value="3"/>
</dbReference>
<dbReference type="EMBL" id="ML178815">
    <property type="protein sequence ID" value="TFL06157.1"/>
    <property type="molecule type" value="Genomic_DNA"/>
</dbReference>
<comment type="subcellular location">
    <subcellularLocation>
        <location evidence="1 5 6">Nucleus</location>
    </subcellularLocation>
</comment>
<feature type="DNA-binding region" description="Homeobox" evidence="5">
    <location>
        <begin position="271"/>
        <end position="330"/>
    </location>
</feature>
<feature type="DNA-binding region" description="Homeobox" evidence="5">
    <location>
        <begin position="16"/>
        <end position="75"/>
    </location>
</feature>
<feature type="DNA-binding region" description="Homeobox" evidence="5">
    <location>
        <begin position="149"/>
        <end position="198"/>
    </location>
</feature>
<feature type="region of interest" description="Disordered" evidence="7">
    <location>
        <begin position="373"/>
        <end position="399"/>
    </location>
</feature>
<dbReference type="Proteomes" id="UP000305067">
    <property type="component" value="Unassembled WGS sequence"/>
</dbReference>
<dbReference type="GO" id="GO:0000978">
    <property type="term" value="F:RNA polymerase II cis-regulatory region sequence-specific DNA binding"/>
    <property type="evidence" value="ECO:0007669"/>
    <property type="project" value="TreeGrafter"/>
</dbReference>
<dbReference type="InterPro" id="IPR009057">
    <property type="entry name" value="Homeodomain-like_sf"/>
</dbReference>
<name>A0A5C3QXT5_9AGAR</name>
<feature type="compositionally biased region" description="Low complexity" evidence="7">
    <location>
        <begin position="238"/>
        <end position="262"/>
    </location>
</feature>
<keyword evidence="2 5" id="KW-0238">DNA-binding</keyword>
<accession>A0A5C3QXT5</accession>
<dbReference type="Pfam" id="PF00046">
    <property type="entry name" value="Homeodomain"/>
    <property type="match status" value="3"/>
</dbReference>
<evidence type="ECO:0000256" key="2">
    <source>
        <dbReference type="ARBA" id="ARBA00023125"/>
    </source>
</evidence>